<dbReference type="OrthoDB" id="6007799at2"/>
<keyword evidence="3" id="KW-1185">Reference proteome</keyword>
<gene>
    <name evidence="2" type="ORF">DL796_05985</name>
</gene>
<comment type="caution">
    <text evidence="2">The sequence shown here is derived from an EMBL/GenBank/DDBJ whole genome shotgun (WGS) entry which is preliminary data.</text>
</comment>
<evidence type="ECO:0000256" key="1">
    <source>
        <dbReference type="SAM" id="SignalP"/>
    </source>
</evidence>
<feature type="signal peptide" evidence="1">
    <location>
        <begin position="1"/>
        <end position="38"/>
    </location>
</feature>
<organism evidence="2 3">
    <name type="scientific">Kangiella spongicola</name>
    <dbReference type="NCBI Taxonomy" id="796379"/>
    <lineage>
        <taxon>Bacteria</taxon>
        <taxon>Pseudomonadati</taxon>
        <taxon>Pseudomonadota</taxon>
        <taxon>Gammaproteobacteria</taxon>
        <taxon>Kangiellales</taxon>
        <taxon>Kangiellaceae</taxon>
        <taxon>Kangiella</taxon>
    </lineage>
</organism>
<dbReference type="Proteomes" id="UP000247689">
    <property type="component" value="Unassembled WGS sequence"/>
</dbReference>
<evidence type="ECO:0000313" key="3">
    <source>
        <dbReference type="Proteomes" id="UP000247689"/>
    </source>
</evidence>
<dbReference type="EMBL" id="QICH01000002">
    <property type="protein sequence ID" value="PXF63001.1"/>
    <property type="molecule type" value="Genomic_DNA"/>
</dbReference>
<dbReference type="AlphaFoldDB" id="A0A318D1Y7"/>
<accession>A0A318D1Y7</accession>
<name>A0A318D1Y7_9GAMM</name>
<proteinExistence type="predicted"/>
<feature type="chain" id="PRO_5016459726" evidence="1">
    <location>
        <begin position="39"/>
        <end position="264"/>
    </location>
</feature>
<reference evidence="2 3" key="1">
    <citation type="submission" date="2018-05" db="EMBL/GenBank/DDBJ databases">
        <title>Kangiella spongicola genome sequence.</title>
        <authorList>
            <person name="Maclea K.S."/>
            <person name="Goen A.E."/>
            <person name="Kelley C."/>
            <person name="Underriner A."/>
            <person name="Silverwood T."/>
            <person name="Trachtenberg A.M."/>
        </authorList>
    </citation>
    <scope>NUCLEOTIDE SEQUENCE [LARGE SCALE GENOMIC DNA]</scope>
    <source>
        <strain evidence="2 3">ATCC BAA-2076</strain>
    </source>
</reference>
<protein>
    <submittedName>
        <fullName evidence="2">DUF3108 domain-containing protein</fullName>
    </submittedName>
</protein>
<sequence>MIASNIKMAKPIWTRSLYKAFLIPFATLLLLLANTSQAADEVLSEGESSAQSLVALKPYSIQYDVIHDGDDVGTASRKLTQLSNGQWQLAMESDISYYFLSDKRQETSRFTVENKQILPLVYQRHSQTSMRSDSTLMQNFDWINNVEHGSYKKKEWSQPLKTGYLDQLTQLTLVREHLLTQKPIPAIDISYRGSVRHHEFKVLGQEILNTKKGLIKTAKVQLKETQRERQTNFWFALEHNMIPIQIQRIKEGEEQAKLVATDWK</sequence>
<dbReference type="Pfam" id="PF11306">
    <property type="entry name" value="DUF3108"/>
    <property type="match status" value="1"/>
</dbReference>
<dbReference type="InterPro" id="IPR021457">
    <property type="entry name" value="DUF3108"/>
</dbReference>
<keyword evidence="1" id="KW-0732">Signal</keyword>
<evidence type="ECO:0000313" key="2">
    <source>
        <dbReference type="EMBL" id="PXF63001.1"/>
    </source>
</evidence>